<dbReference type="EMBL" id="QGMY01000002">
    <property type="protein sequence ID" value="PWR73928.1"/>
    <property type="molecule type" value="Genomic_DNA"/>
</dbReference>
<dbReference type="OrthoDB" id="118982at2157"/>
<sequence length="86" mass="9515">MTWEIVSGFLGGATIVNVVGLYLMYRQYMKLAASSMEFTVLVVESIEEKEDGSVTVDPLALAATSMDHISQLSGLLKWIRFESLLL</sequence>
<evidence type="ECO:0000313" key="3">
    <source>
        <dbReference type="Proteomes" id="UP000245657"/>
    </source>
</evidence>
<keyword evidence="1" id="KW-0812">Transmembrane</keyword>
<protein>
    <submittedName>
        <fullName evidence="2">Uncharacterized protein</fullName>
    </submittedName>
</protein>
<dbReference type="RefSeq" id="WP_109967208.1">
    <property type="nucleotide sequence ID" value="NZ_CP176093.1"/>
</dbReference>
<evidence type="ECO:0000256" key="1">
    <source>
        <dbReference type="SAM" id="Phobius"/>
    </source>
</evidence>
<keyword evidence="1" id="KW-1133">Transmembrane helix</keyword>
<feature type="transmembrane region" description="Helical" evidence="1">
    <location>
        <begin position="6"/>
        <end position="25"/>
    </location>
</feature>
<keyword evidence="3" id="KW-1185">Reference proteome</keyword>
<gene>
    <name evidence="2" type="ORF">DK846_01825</name>
</gene>
<dbReference type="Proteomes" id="UP000245657">
    <property type="component" value="Unassembled WGS sequence"/>
</dbReference>
<evidence type="ECO:0000313" key="2">
    <source>
        <dbReference type="EMBL" id="PWR73928.1"/>
    </source>
</evidence>
<comment type="caution">
    <text evidence="2">The sequence shown here is derived from an EMBL/GenBank/DDBJ whole genome shotgun (WGS) entry which is preliminary data.</text>
</comment>
<proteinExistence type="predicted"/>
<organism evidence="2 3">
    <name type="scientific">Methanospirillum lacunae</name>
    <dbReference type="NCBI Taxonomy" id="668570"/>
    <lineage>
        <taxon>Archaea</taxon>
        <taxon>Methanobacteriati</taxon>
        <taxon>Methanobacteriota</taxon>
        <taxon>Stenosarchaea group</taxon>
        <taxon>Methanomicrobia</taxon>
        <taxon>Methanomicrobiales</taxon>
        <taxon>Methanospirillaceae</taxon>
        <taxon>Methanospirillum</taxon>
    </lineage>
</organism>
<accession>A0A2V2NBT6</accession>
<dbReference type="AlphaFoldDB" id="A0A2V2NBT6"/>
<keyword evidence="1" id="KW-0472">Membrane</keyword>
<dbReference type="GeneID" id="97549268"/>
<name>A0A2V2NBT6_9EURY</name>
<reference evidence="2 3" key="1">
    <citation type="submission" date="2018-05" db="EMBL/GenBank/DDBJ databases">
        <title>Draft genome of Methanospirillum lacunae Ki8-1.</title>
        <authorList>
            <person name="Dueholm M.S."/>
            <person name="Nielsen P.H."/>
            <person name="Bakmann L.F."/>
            <person name="Otzen D.E."/>
        </authorList>
    </citation>
    <scope>NUCLEOTIDE SEQUENCE [LARGE SCALE GENOMIC DNA]</scope>
    <source>
        <strain evidence="2 3">Ki8-1</strain>
    </source>
</reference>